<comment type="caution">
    <text evidence="3">The sequence shown here is derived from an EMBL/GenBank/DDBJ whole genome shotgun (WGS) entry which is preliminary data.</text>
</comment>
<feature type="transmembrane region" description="Helical" evidence="1">
    <location>
        <begin position="12"/>
        <end position="36"/>
    </location>
</feature>
<feature type="transmembrane region" description="Helical" evidence="1">
    <location>
        <begin position="169"/>
        <end position="191"/>
    </location>
</feature>
<dbReference type="Pfam" id="PF03703">
    <property type="entry name" value="bPH_2"/>
    <property type="match status" value="3"/>
</dbReference>
<proteinExistence type="predicted"/>
<keyword evidence="1" id="KW-0472">Membrane</keyword>
<dbReference type="PANTHER" id="PTHR34473">
    <property type="entry name" value="UPF0699 TRANSMEMBRANE PROTEIN YDBS"/>
    <property type="match status" value="1"/>
</dbReference>
<name>A0A0R1QP82_9LACO</name>
<evidence type="ECO:0000313" key="4">
    <source>
        <dbReference type="Proteomes" id="UP000050872"/>
    </source>
</evidence>
<dbReference type="InterPro" id="IPR014529">
    <property type="entry name" value="UCP026631"/>
</dbReference>
<dbReference type="PIRSF" id="PIRSF026631">
    <property type="entry name" value="UCP026631"/>
    <property type="match status" value="1"/>
</dbReference>
<keyword evidence="4" id="KW-1185">Reference proteome</keyword>
<feature type="transmembrane region" description="Helical" evidence="1">
    <location>
        <begin position="211"/>
        <end position="237"/>
    </location>
</feature>
<dbReference type="OrthoDB" id="2195155at2"/>
<dbReference type="AlphaFoldDB" id="A0A0R1QP82"/>
<keyword evidence="1" id="KW-0812">Transmembrane</keyword>
<dbReference type="RefSeq" id="WP_057888735.1">
    <property type="nucleotide sequence ID" value="NZ_AZEZ01000097.1"/>
</dbReference>
<reference evidence="3 4" key="1">
    <citation type="journal article" date="2015" name="Genome Announc.">
        <title>Expanding the biotechnology potential of lactobacilli through comparative genomics of 213 strains and associated genera.</title>
        <authorList>
            <person name="Sun Z."/>
            <person name="Harris H.M."/>
            <person name="McCann A."/>
            <person name="Guo C."/>
            <person name="Argimon S."/>
            <person name="Zhang W."/>
            <person name="Yang X."/>
            <person name="Jeffery I.B."/>
            <person name="Cooney J.C."/>
            <person name="Kagawa T.F."/>
            <person name="Liu W."/>
            <person name="Song Y."/>
            <person name="Salvetti E."/>
            <person name="Wrobel A."/>
            <person name="Rasinkangas P."/>
            <person name="Parkhill J."/>
            <person name="Rea M.C."/>
            <person name="O'Sullivan O."/>
            <person name="Ritari J."/>
            <person name="Douillard F.P."/>
            <person name="Paul Ross R."/>
            <person name="Yang R."/>
            <person name="Briner A.E."/>
            <person name="Felis G.E."/>
            <person name="de Vos W.M."/>
            <person name="Barrangou R."/>
            <person name="Klaenhammer T.R."/>
            <person name="Caufield P.W."/>
            <person name="Cui Y."/>
            <person name="Zhang H."/>
            <person name="O'Toole P.W."/>
        </authorList>
    </citation>
    <scope>NUCLEOTIDE SEQUENCE [LARGE SCALE GENOMIC DNA]</scope>
    <source>
        <strain evidence="3 4">DSM 14500</strain>
    </source>
</reference>
<keyword evidence="1" id="KW-1133">Transmembrane helix</keyword>
<protein>
    <submittedName>
        <fullName evidence="3">Membrane protein</fullName>
    </submittedName>
</protein>
<dbReference type="EMBL" id="AZEZ01000097">
    <property type="protein sequence ID" value="KRL42907.1"/>
    <property type="molecule type" value="Genomic_DNA"/>
</dbReference>
<dbReference type="Proteomes" id="UP000050872">
    <property type="component" value="Unassembled WGS sequence"/>
</dbReference>
<feature type="domain" description="YdbS-like PH" evidence="2">
    <location>
        <begin position="240"/>
        <end position="320"/>
    </location>
</feature>
<accession>A0A0R1QP82</accession>
<evidence type="ECO:0000259" key="2">
    <source>
        <dbReference type="Pfam" id="PF03703"/>
    </source>
</evidence>
<feature type="transmembrane region" description="Helical" evidence="1">
    <location>
        <begin position="42"/>
        <end position="61"/>
    </location>
</feature>
<feature type="domain" description="YdbS-like PH" evidence="2">
    <location>
        <begin position="63"/>
        <end position="133"/>
    </location>
</feature>
<gene>
    <name evidence="3" type="ORF">FD29_GL001392</name>
</gene>
<sequence length="474" mass="54900">MTSKTQHLHPIALIFFFYSAFKNAIFPIIITIVGIANTKKNTVWLIMVFAVAVIILLMTFLKYITFTYQITASEIIIKSGLFEKKINHIPYDRIQNITTNQWFFLKPFNLTELEIETAGHSNKAEVQLQAVPNTLKQEIDQLRKSPTSVNIDATPNESTNSYAITWNELLKFSFTSSAFLSGLLVVLAIYGKLQHVINEQIYRTAANEFSHLGLLIAIVLVVIVLLLFYLASVLVLISQYYHFQVTETANNFEMTRGLFQAKKTSLSRKRIQAVIIKQTLLRNWLQIATIQLVIISNSSQGDTEKNIVIMPVIKVSKIDKFMQKFFSDIPIIKIDPHPLFWTFYYNLRNATIFFLVTAALTIWLLHNFIWLWAILIVVELIFWYIPAILTSQRAQAKIEKDFLIVQNNHFMTKSLTYVPKNKIQFIEKKTSIWLKKRHLAGVTIYLRSGNTQHKIKVNYIAIDEINHVLDWYKE</sequence>
<evidence type="ECO:0000256" key="1">
    <source>
        <dbReference type="SAM" id="Phobius"/>
    </source>
</evidence>
<dbReference type="PATRIC" id="fig|1423770.3.peg.1428"/>
<organism evidence="3 4">
    <name type="scientific">Companilactobacillus mindensis DSM 14500</name>
    <dbReference type="NCBI Taxonomy" id="1423770"/>
    <lineage>
        <taxon>Bacteria</taxon>
        <taxon>Bacillati</taxon>
        <taxon>Bacillota</taxon>
        <taxon>Bacilli</taxon>
        <taxon>Lactobacillales</taxon>
        <taxon>Lactobacillaceae</taxon>
        <taxon>Companilactobacillus</taxon>
    </lineage>
</organism>
<evidence type="ECO:0000313" key="3">
    <source>
        <dbReference type="EMBL" id="KRL42907.1"/>
    </source>
</evidence>
<dbReference type="PANTHER" id="PTHR34473:SF2">
    <property type="entry name" value="UPF0699 TRANSMEMBRANE PROTEIN YDBT"/>
    <property type="match status" value="1"/>
</dbReference>
<dbReference type="InterPro" id="IPR005182">
    <property type="entry name" value="YdbS-like_PH"/>
</dbReference>
<feature type="transmembrane region" description="Helical" evidence="1">
    <location>
        <begin position="343"/>
        <end position="363"/>
    </location>
</feature>
<feature type="domain" description="YdbS-like PH" evidence="2">
    <location>
        <begin position="398"/>
        <end position="472"/>
    </location>
</feature>
<dbReference type="STRING" id="1423770.FD29_GL001392"/>
<feature type="transmembrane region" description="Helical" evidence="1">
    <location>
        <begin position="369"/>
        <end position="390"/>
    </location>
</feature>